<dbReference type="Pfam" id="PF22314">
    <property type="entry name" value="NPC1_MLD"/>
    <property type="match status" value="1"/>
</dbReference>
<protein>
    <submittedName>
        <fullName evidence="13">NPC1 like intracellular cholesterol transporter 1</fullName>
    </submittedName>
</protein>
<dbReference type="STRING" id="7757.ENSPMAP00000009665"/>
<evidence type="ECO:0000256" key="8">
    <source>
        <dbReference type="ARBA" id="ARBA00023157"/>
    </source>
</evidence>
<dbReference type="HOGENOM" id="CLU_002359_6_0_1"/>
<keyword evidence="4 11" id="KW-0812">Transmembrane</keyword>
<dbReference type="Pfam" id="PF16414">
    <property type="entry name" value="NPC1_N"/>
    <property type="match status" value="1"/>
</dbReference>
<evidence type="ECO:0000256" key="6">
    <source>
        <dbReference type="ARBA" id="ARBA00022989"/>
    </source>
</evidence>
<dbReference type="InterPro" id="IPR053956">
    <property type="entry name" value="NPC1_MLD"/>
</dbReference>
<feature type="transmembrane region" description="Helical" evidence="11">
    <location>
        <begin position="263"/>
        <end position="283"/>
    </location>
</feature>
<evidence type="ECO:0000256" key="5">
    <source>
        <dbReference type="ARBA" id="ARBA00022729"/>
    </source>
</evidence>
<feature type="domain" description="SSD" evidence="12">
    <location>
        <begin position="606"/>
        <end position="704"/>
    </location>
</feature>
<dbReference type="GO" id="GO:0005886">
    <property type="term" value="C:plasma membrane"/>
    <property type="evidence" value="ECO:0007669"/>
    <property type="project" value="TreeGrafter"/>
</dbReference>
<feature type="transmembrane region" description="Helical" evidence="11">
    <location>
        <begin position="640"/>
        <end position="664"/>
    </location>
</feature>
<dbReference type="PROSITE" id="PS50156">
    <property type="entry name" value="SSD"/>
    <property type="match status" value="1"/>
</dbReference>
<proteinExistence type="inferred from homology"/>
<dbReference type="OMA" id="EVTICER"/>
<evidence type="ECO:0000256" key="2">
    <source>
        <dbReference type="ARBA" id="ARBA00005585"/>
    </source>
</evidence>
<comment type="subcellular location">
    <subcellularLocation>
        <location evidence="1">Membrane</location>
        <topology evidence="1">Multi-pass membrane protein</topology>
    </subcellularLocation>
</comment>
<evidence type="ECO:0000256" key="1">
    <source>
        <dbReference type="ARBA" id="ARBA00004141"/>
    </source>
</evidence>
<feature type="transmembrane region" description="Helical" evidence="11">
    <location>
        <begin position="326"/>
        <end position="347"/>
    </location>
</feature>
<evidence type="ECO:0000313" key="13">
    <source>
        <dbReference type="Ensembl" id="ENSPMAP00000009665.1"/>
    </source>
</evidence>
<feature type="transmembrane region" description="Helical" evidence="11">
    <location>
        <begin position="607"/>
        <end position="628"/>
    </location>
</feature>
<reference evidence="13" key="1">
    <citation type="submission" date="2025-08" db="UniProtKB">
        <authorList>
            <consortium name="Ensembl"/>
        </authorList>
    </citation>
    <scope>IDENTIFICATION</scope>
</reference>
<organism evidence="13">
    <name type="scientific">Petromyzon marinus</name>
    <name type="common">Sea lamprey</name>
    <dbReference type="NCBI Taxonomy" id="7757"/>
    <lineage>
        <taxon>Eukaryota</taxon>
        <taxon>Metazoa</taxon>
        <taxon>Chordata</taxon>
        <taxon>Craniata</taxon>
        <taxon>Vertebrata</taxon>
        <taxon>Cyclostomata</taxon>
        <taxon>Hyperoartia</taxon>
        <taxon>Petromyzontiformes</taxon>
        <taxon>Petromyzontidae</taxon>
        <taxon>Petromyzon</taxon>
    </lineage>
</organism>
<dbReference type="AlphaFoldDB" id="S4RWS5"/>
<dbReference type="GeneTree" id="ENSGT00940000159904"/>
<accession>S4RWS5</accession>
<sequence>HQAGYCVAKHECGLNPNVQSGLLPARVPCVNNSEAEPLSGFALELLRDLCPMLYKGEGNTTACCGNDQLVSLKNSMDLSVPILARCPSCLYNFRLLHCTNICSPDQSLYVNVTRTFETVVDGVNKTGVLAFNCLYTRRLAEEAFESCQSVAIPATGGFAIDAMCGVFGSTLCTAQRWLDFQGDISNGLAPIDIVFDLIPDGETAPQESQGMRQFNDTTFKCTEAVEVDGPACSCQDCVKACPSVPPPPDPPGPWMFGRLDAPLAIGLVVFAGLTLLFTVFAALSHLLGRGRSKGGGGGTSESWARTRQGLLAAAFRRWGVLVAHNPIPVIIASVVVVAALSVGLVFIELTTDPVELWSSPSSRARQEKEFHDANFGPFFRTNQLILRSKGGKGSLYKSVLFGTQNFSSTLQLNLLLELLELQTQLQDIEVDVNGTAVSLKDICFAPLSPEQPKDTDCAVNSLLQYFQNNRTRLLATAEQKGDGGQMGTADWHDHFMYCSFRSPLSFKDVTALELSCMADYGAPVFPFLAVGGYHDERFTESEALILTFSTNNFARDHPKFEFVLAWEAEFIRRVHKYKDDPTSNFTVVFMAERSLEDEINRTTAEDLPIFAISYAVIFAYIALALGEYSSWKRVLIDSKVTLGLGGIFVVLASVAAAMGVFAYAGVPSSLVILEVVPFLILAVGADNIFIFVLELRRAFTVPGC</sequence>
<dbReference type="Ensembl" id="ENSPMAT00000009706.1">
    <property type="protein sequence ID" value="ENSPMAP00000009665.1"/>
    <property type="gene ID" value="ENSPMAG00000008773.1"/>
</dbReference>
<keyword evidence="6 11" id="KW-1133">Transmembrane helix</keyword>
<reference evidence="13" key="2">
    <citation type="submission" date="2025-09" db="UniProtKB">
        <authorList>
            <consortium name="Ensembl"/>
        </authorList>
    </citation>
    <scope>IDENTIFICATION</scope>
</reference>
<dbReference type="GO" id="GO:0015485">
    <property type="term" value="F:cholesterol binding"/>
    <property type="evidence" value="ECO:0007669"/>
    <property type="project" value="TreeGrafter"/>
</dbReference>
<dbReference type="GO" id="GO:0030301">
    <property type="term" value="P:cholesterol transport"/>
    <property type="evidence" value="ECO:0007669"/>
    <property type="project" value="UniProtKB-ARBA"/>
</dbReference>
<dbReference type="PANTHER" id="PTHR45727">
    <property type="entry name" value="NPC INTRACELLULAR CHOLESTEROL TRANSPORTER 1"/>
    <property type="match status" value="1"/>
</dbReference>
<evidence type="ECO:0000256" key="3">
    <source>
        <dbReference type="ARBA" id="ARBA00022448"/>
    </source>
</evidence>
<evidence type="ECO:0000256" key="9">
    <source>
        <dbReference type="ARBA" id="ARBA00023180"/>
    </source>
</evidence>
<evidence type="ECO:0000256" key="7">
    <source>
        <dbReference type="ARBA" id="ARBA00023136"/>
    </source>
</evidence>
<keyword evidence="8" id="KW-1015">Disulfide bond</keyword>
<keyword evidence="3" id="KW-0813">Transport</keyword>
<evidence type="ECO:0000256" key="4">
    <source>
        <dbReference type="ARBA" id="ARBA00022692"/>
    </source>
</evidence>
<dbReference type="GO" id="GO:0042632">
    <property type="term" value="P:cholesterol homeostasis"/>
    <property type="evidence" value="ECO:0007669"/>
    <property type="project" value="TreeGrafter"/>
</dbReference>
<name>S4RWS5_PETMA</name>
<evidence type="ECO:0000259" key="12">
    <source>
        <dbReference type="PROSITE" id="PS50156"/>
    </source>
</evidence>
<evidence type="ECO:0000256" key="10">
    <source>
        <dbReference type="ARBA" id="ARBA00034049"/>
    </source>
</evidence>
<dbReference type="InterPro" id="IPR032190">
    <property type="entry name" value="NPC1_N"/>
</dbReference>
<gene>
    <name evidence="13" type="primary">NPC1L1</name>
</gene>
<dbReference type="InterPro" id="IPR000731">
    <property type="entry name" value="SSD"/>
</dbReference>
<evidence type="ECO:0000256" key="11">
    <source>
        <dbReference type="SAM" id="Phobius"/>
    </source>
</evidence>
<comment type="catalytic activity">
    <reaction evidence="10">
        <text>cholesterol(in) = cholesterol(out)</text>
        <dbReference type="Rhea" id="RHEA:39747"/>
        <dbReference type="ChEBI" id="CHEBI:16113"/>
    </reaction>
</comment>
<dbReference type="PANTHER" id="PTHR45727:SF3">
    <property type="entry name" value="NPC1-LIKE INTRACELLULAR CHOLESTEROL TRANSPORTER 1"/>
    <property type="match status" value="1"/>
</dbReference>
<dbReference type="InterPro" id="IPR053958">
    <property type="entry name" value="HMGCR/SNAP/NPC1-like_SSD"/>
</dbReference>
<dbReference type="Pfam" id="PF12349">
    <property type="entry name" value="Sterol-sensing"/>
    <property type="match status" value="1"/>
</dbReference>
<feature type="transmembrane region" description="Helical" evidence="11">
    <location>
        <begin position="670"/>
        <end position="693"/>
    </location>
</feature>
<dbReference type="SUPFAM" id="SSF82866">
    <property type="entry name" value="Multidrug efflux transporter AcrB transmembrane domain"/>
    <property type="match status" value="1"/>
</dbReference>
<keyword evidence="5" id="KW-0732">Signal</keyword>
<comment type="similarity">
    <text evidence="2">Belongs to the patched family.</text>
</comment>
<dbReference type="GO" id="GO:0030299">
    <property type="term" value="P:intestinal cholesterol absorption"/>
    <property type="evidence" value="ECO:0007669"/>
    <property type="project" value="TreeGrafter"/>
</dbReference>
<keyword evidence="9" id="KW-0325">Glycoprotein</keyword>
<keyword evidence="7 11" id="KW-0472">Membrane</keyword>